<reference evidence="7 8" key="1">
    <citation type="submission" date="2015-07" db="EMBL/GenBank/DDBJ databases">
        <authorList>
            <person name="Ju K.-S."/>
            <person name="Doroghazi J.R."/>
            <person name="Metcalf W.W."/>
        </authorList>
    </citation>
    <scope>NUCLEOTIDE SEQUENCE [LARGE SCALE GENOMIC DNA]</scope>
    <source>
        <strain evidence="7 8">NRRL B-3589</strain>
    </source>
</reference>
<keyword evidence="2" id="KW-0479">Metal-binding</keyword>
<dbReference type="EMBL" id="LGUT01002567">
    <property type="protein sequence ID" value="KOG86880.1"/>
    <property type="molecule type" value="Genomic_DNA"/>
</dbReference>
<dbReference type="RefSeq" id="WP_030888892.1">
    <property type="nucleotide sequence ID" value="NZ_JBIRHZ010000016.1"/>
</dbReference>
<dbReference type="InterPro" id="IPR042098">
    <property type="entry name" value="TauD-like_sf"/>
</dbReference>
<evidence type="ECO:0000256" key="2">
    <source>
        <dbReference type="ARBA" id="ARBA00022723"/>
    </source>
</evidence>
<evidence type="ECO:0000256" key="1">
    <source>
        <dbReference type="ARBA" id="ARBA00005896"/>
    </source>
</evidence>
<dbReference type="InterPro" id="IPR003819">
    <property type="entry name" value="TauD/TfdA-like"/>
</dbReference>
<dbReference type="PANTHER" id="PTHR30468">
    <property type="entry name" value="ALPHA-KETOGLUTARATE-DEPENDENT SULFONATE DIOXYGENASE"/>
    <property type="match status" value="1"/>
</dbReference>
<accession>A0ABR5J0E4</accession>
<dbReference type="PANTHER" id="PTHR30468:SF1">
    <property type="entry name" value="ALPHA-KETOGLUTARATE-DEPENDENT SULFONATE DIOXYGENASE"/>
    <property type="match status" value="1"/>
</dbReference>
<keyword evidence="5" id="KW-0408">Iron</keyword>
<protein>
    <recommendedName>
        <fullName evidence="6">TauD/TfdA-like domain-containing protein</fullName>
    </recommendedName>
</protein>
<evidence type="ECO:0000313" key="7">
    <source>
        <dbReference type="EMBL" id="KOG86880.1"/>
    </source>
</evidence>
<evidence type="ECO:0000313" key="8">
    <source>
        <dbReference type="Proteomes" id="UP000037020"/>
    </source>
</evidence>
<keyword evidence="3" id="KW-0223">Dioxygenase</keyword>
<evidence type="ECO:0000256" key="4">
    <source>
        <dbReference type="ARBA" id="ARBA00023002"/>
    </source>
</evidence>
<evidence type="ECO:0000256" key="5">
    <source>
        <dbReference type="ARBA" id="ARBA00023004"/>
    </source>
</evidence>
<dbReference type="InterPro" id="IPR051323">
    <property type="entry name" value="AtsK-like"/>
</dbReference>
<evidence type="ECO:0000259" key="6">
    <source>
        <dbReference type="Pfam" id="PF02668"/>
    </source>
</evidence>
<evidence type="ECO:0000256" key="3">
    <source>
        <dbReference type="ARBA" id="ARBA00022964"/>
    </source>
</evidence>
<proteinExistence type="inferred from homology"/>
<keyword evidence="8" id="KW-1185">Reference proteome</keyword>
<dbReference type="Pfam" id="PF02668">
    <property type="entry name" value="TauD"/>
    <property type="match status" value="1"/>
</dbReference>
<keyword evidence="4" id="KW-0560">Oxidoreductase</keyword>
<comment type="caution">
    <text evidence="7">The sequence shown here is derived from an EMBL/GenBank/DDBJ whole genome shotgun (WGS) entry which is preliminary data.</text>
</comment>
<organism evidence="7 8">
    <name type="scientific">Streptomyces varsoviensis</name>
    <dbReference type="NCBI Taxonomy" id="67373"/>
    <lineage>
        <taxon>Bacteria</taxon>
        <taxon>Bacillati</taxon>
        <taxon>Actinomycetota</taxon>
        <taxon>Actinomycetes</taxon>
        <taxon>Kitasatosporales</taxon>
        <taxon>Streptomycetaceae</taxon>
        <taxon>Streptomyces</taxon>
    </lineage>
</organism>
<feature type="domain" description="TauD/TfdA-like" evidence="6">
    <location>
        <begin position="4"/>
        <end position="263"/>
    </location>
</feature>
<sequence>MNGAFGAEITGVDLAALDDTGFAALAGILRERRVLCVRGQAHLAPTRFLEFARRFGDVTPYPFGEPMEGVPEILRIIKEPSSKGNFGGVWHTDSPYHEIPPSHTVIMGIDIPEGGGDTLVADMRAAYEALPQEVKDRIRDMDGIFTATRVHGSAGAGLELGDVKRVADRKRADQEFRHPLVRTHPETGLPGLYVSACHMSGLAGLPADEAHSLIDYLADHVVRDEFTARIRWTRGTVAVLDNRCVQHKALNDYPGRRREIHRIQITDGRRPTRRGKVSP</sequence>
<dbReference type="Proteomes" id="UP000037020">
    <property type="component" value="Unassembled WGS sequence"/>
</dbReference>
<dbReference type="SUPFAM" id="SSF51197">
    <property type="entry name" value="Clavaminate synthase-like"/>
    <property type="match status" value="1"/>
</dbReference>
<gene>
    <name evidence="7" type="ORF">ADK38_28555</name>
</gene>
<dbReference type="Gene3D" id="3.60.130.10">
    <property type="entry name" value="Clavaminate synthase-like"/>
    <property type="match status" value="1"/>
</dbReference>
<comment type="similarity">
    <text evidence="1">Belongs to the TfdA dioxygenase family.</text>
</comment>
<name>A0ABR5J0E4_9ACTN</name>